<dbReference type="eggNOG" id="KOG2495">
    <property type="taxonomic scope" value="Eukaryota"/>
</dbReference>
<keyword evidence="8" id="KW-0520">NAD</keyword>
<keyword evidence="7" id="KW-0560">Oxidoreductase</keyword>
<evidence type="ECO:0000313" key="15">
    <source>
        <dbReference type="Proteomes" id="UP000007264"/>
    </source>
</evidence>
<dbReference type="EMBL" id="AGSI01000010">
    <property type="protein sequence ID" value="EIE22458.1"/>
    <property type="molecule type" value="Genomic_DNA"/>
</dbReference>
<gene>
    <name evidence="14" type="ORF">COCSUDRAFT_66639</name>
</gene>
<feature type="region of interest" description="Disordered" evidence="11">
    <location>
        <begin position="56"/>
        <end position="95"/>
    </location>
</feature>
<organism evidence="14 15">
    <name type="scientific">Coccomyxa subellipsoidea (strain C-169)</name>
    <name type="common">Green microalga</name>
    <dbReference type="NCBI Taxonomy" id="574566"/>
    <lineage>
        <taxon>Eukaryota</taxon>
        <taxon>Viridiplantae</taxon>
        <taxon>Chlorophyta</taxon>
        <taxon>core chlorophytes</taxon>
        <taxon>Trebouxiophyceae</taxon>
        <taxon>Trebouxiophyceae incertae sedis</taxon>
        <taxon>Coccomyxaceae</taxon>
        <taxon>Coccomyxa</taxon>
        <taxon>Coccomyxa subellipsoidea</taxon>
    </lineage>
</organism>
<evidence type="ECO:0000256" key="1">
    <source>
        <dbReference type="ARBA" id="ARBA00004637"/>
    </source>
</evidence>
<evidence type="ECO:0000256" key="11">
    <source>
        <dbReference type="SAM" id="MobiDB-lite"/>
    </source>
</evidence>
<dbReference type="RefSeq" id="XP_005647002.1">
    <property type="nucleotide sequence ID" value="XM_005646945.1"/>
</dbReference>
<keyword evidence="5" id="KW-0999">Mitochondrion inner membrane</keyword>
<dbReference type="EC" id="1.6.5.9" evidence="3"/>
<evidence type="ECO:0000313" key="14">
    <source>
        <dbReference type="EMBL" id="EIE22458.1"/>
    </source>
</evidence>
<feature type="domain" description="FAD/NAD(P)-binding" evidence="12">
    <location>
        <begin position="164"/>
        <end position="510"/>
    </location>
</feature>
<dbReference type="GO" id="GO:0050136">
    <property type="term" value="F:NADH dehydrogenase (quinone) (non-electrogenic) activity"/>
    <property type="evidence" value="ECO:0007669"/>
    <property type="project" value="UniProtKB-EC"/>
</dbReference>
<dbReference type="Pfam" id="PF07992">
    <property type="entry name" value="Pyr_redox_2"/>
    <property type="match status" value="1"/>
</dbReference>
<evidence type="ECO:0000259" key="12">
    <source>
        <dbReference type="Pfam" id="PF07992"/>
    </source>
</evidence>
<evidence type="ECO:0000256" key="8">
    <source>
        <dbReference type="ARBA" id="ARBA00023027"/>
    </source>
</evidence>
<dbReference type="PANTHER" id="PTHR43706:SF38">
    <property type="entry name" value="FAD_NAD(P)-BINDING DOMAIN-CONTAINING PROTEIN"/>
    <property type="match status" value="1"/>
</dbReference>
<dbReference type="GO" id="GO:0005743">
    <property type="term" value="C:mitochondrial inner membrane"/>
    <property type="evidence" value="ECO:0007669"/>
    <property type="project" value="UniProtKB-SubCell"/>
</dbReference>
<evidence type="ECO:0000256" key="7">
    <source>
        <dbReference type="ARBA" id="ARBA00023002"/>
    </source>
</evidence>
<dbReference type="InterPro" id="IPR045024">
    <property type="entry name" value="NDH-2"/>
</dbReference>
<dbReference type="GeneID" id="17040444"/>
<evidence type="ECO:0000256" key="10">
    <source>
        <dbReference type="ARBA" id="ARBA00049010"/>
    </source>
</evidence>
<dbReference type="Proteomes" id="UP000007264">
    <property type="component" value="Unassembled WGS sequence"/>
</dbReference>
<protein>
    <recommendedName>
        <fullName evidence="3">NADH:ubiquinone reductase (non-electrogenic)</fullName>
        <ecNumber evidence="3">1.6.5.9</ecNumber>
    </recommendedName>
</protein>
<evidence type="ECO:0000256" key="6">
    <source>
        <dbReference type="ARBA" id="ARBA00022827"/>
    </source>
</evidence>
<keyword evidence="5" id="KW-0496">Mitochondrion</keyword>
<keyword evidence="15" id="KW-1185">Reference proteome</keyword>
<feature type="compositionally biased region" description="Polar residues" evidence="11">
    <location>
        <begin position="64"/>
        <end position="75"/>
    </location>
</feature>
<comment type="catalytic activity">
    <reaction evidence="9">
        <text>a quinone + NADH + H(+) = a quinol + NAD(+)</text>
        <dbReference type="Rhea" id="RHEA:46160"/>
        <dbReference type="ChEBI" id="CHEBI:15378"/>
        <dbReference type="ChEBI" id="CHEBI:24646"/>
        <dbReference type="ChEBI" id="CHEBI:57540"/>
        <dbReference type="ChEBI" id="CHEBI:57945"/>
        <dbReference type="ChEBI" id="CHEBI:132124"/>
        <dbReference type="EC" id="1.6.5.9"/>
    </reaction>
</comment>
<dbReference type="PANTHER" id="PTHR43706">
    <property type="entry name" value="NADH DEHYDROGENASE"/>
    <property type="match status" value="1"/>
</dbReference>
<keyword evidence="6" id="KW-0274">FAD</keyword>
<evidence type="ECO:0000256" key="3">
    <source>
        <dbReference type="ARBA" id="ARBA00012637"/>
    </source>
</evidence>
<comment type="similarity">
    <text evidence="2">Belongs to the NADH dehydrogenase family.</text>
</comment>
<dbReference type="KEGG" id="csl:COCSUDRAFT_66639"/>
<sequence>MPETFLDLSSGSSLGTMSTVMRHFCPTPAVWLPSRARLQRPCRQRCRTVAAQKSVAEKKLAGPSFQTSDNLGKVTSSPGGSPPPDPEDDPRAPHFEQWPAQRSFSEVLKDKTSDTIGDLLLIARRTLRKLPRRSRIRAQLRRMGNKGKGSDDAPVALKCDKPIILVLGSGWGAHSLIKVIDTDKFEAICVSPRNHFIFTPMLPSSAVGTVEFRSLLEPIRISNPFVTYIEAECEVLDVKRKLALCSSTFAYENGRRPQFEVAYDAVVIAIGEQTATFGVPGVMEHCYFLKEISDAVGLRRRIGQCFELAALPGTPEEDRKRALRFIVVGGGPTGVEFAGTLRDFVRGDLARKYPELMGDVEVVLLQSAQSILTQFSAGLQQRALDTFRKTGVSVRTGVRVVAITQDQARLYYRPFSQHLQGVVLEGGERLDYGVCVWSTGNAARPLVQAVAGAVPVQREALAGRNPAAAKLTVDPFLRIAGVRDAIALGDCSRLSGAPLPATAQVAGQQGAYVARMINKGYRLGTGGLDKAFPARWKEGSASEEVEYFEKPFAFLSLGLMAYVGSDQAITQLEAGKASFSLAGYLSFLLWRSVYITKQVSTRNRILILFDWVKTRVFGRDLSIY</sequence>
<dbReference type="PRINTS" id="PR00368">
    <property type="entry name" value="FADPNR"/>
</dbReference>
<name>I0YVN9_COCSC</name>
<comment type="subcellular location">
    <subcellularLocation>
        <location evidence="1">Mitochondrion inner membrane</location>
        <topology evidence="1">Peripheral membrane protein</topology>
    </subcellularLocation>
</comment>
<dbReference type="OrthoDB" id="3244603at2759"/>
<feature type="domain" description="External alternative NADH-ubiquinone oxidoreductase-like C-terminal" evidence="13">
    <location>
        <begin position="558"/>
        <end position="620"/>
    </location>
</feature>
<dbReference type="InterPro" id="IPR054585">
    <property type="entry name" value="NDH2-like_C"/>
</dbReference>
<dbReference type="Pfam" id="PF22366">
    <property type="entry name" value="NDH2_C"/>
    <property type="match status" value="1"/>
</dbReference>
<evidence type="ECO:0000256" key="5">
    <source>
        <dbReference type="ARBA" id="ARBA00022792"/>
    </source>
</evidence>
<keyword evidence="5" id="KW-0472">Membrane</keyword>
<evidence type="ECO:0000259" key="13">
    <source>
        <dbReference type="Pfam" id="PF22366"/>
    </source>
</evidence>
<dbReference type="Gene3D" id="3.50.50.100">
    <property type="match status" value="1"/>
</dbReference>
<comment type="catalytic activity">
    <reaction evidence="10">
        <text>a ubiquinone + NADH + H(+) = a ubiquinol + NAD(+)</text>
        <dbReference type="Rhea" id="RHEA:23152"/>
        <dbReference type="Rhea" id="RHEA-COMP:9565"/>
        <dbReference type="Rhea" id="RHEA-COMP:9566"/>
        <dbReference type="ChEBI" id="CHEBI:15378"/>
        <dbReference type="ChEBI" id="CHEBI:16389"/>
        <dbReference type="ChEBI" id="CHEBI:17976"/>
        <dbReference type="ChEBI" id="CHEBI:57540"/>
        <dbReference type="ChEBI" id="CHEBI:57945"/>
    </reaction>
</comment>
<evidence type="ECO:0000256" key="4">
    <source>
        <dbReference type="ARBA" id="ARBA00022630"/>
    </source>
</evidence>
<dbReference type="SUPFAM" id="SSF51905">
    <property type="entry name" value="FAD/NAD(P)-binding domain"/>
    <property type="match status" value="1"/>
</dbReference>
<evidence type="ECO:0000256" key="9">
    <source>
        <dbReference type="ARBA" id="ARBA00047599"/>
    </source>
</evidence>
<dbReference type="InterPro" id="IPR036188">
    <property type="entry name" value="FAD/NAD-bd_sf"/>
</dbReference>
<reference evidence="14 15" key="1">
    <citation type="journal article" date="2012" name="Genome Biol.">
        <title>The genome of the polar eukaryotic microalga coccomyxa subellipsoidea reveals traits of cold adaptation.</title>
        <authorList>
            <person name="Blanc G."/>
            <person name="Agarkova I."/>
            <person name="Grimwood J."/>
            <person name="Kuo A."/>
            <person name="Brueggeman A."/>
            <person name="Dunigan D."/>
            <person name="Gurnon J."/>
            <person name="Ladunga I."/>
            <person name="Lindquist E."/>
            <person name="Lucas S."/>
            <person name="Pangilinan J."/>
            <person name="Proschold T."/>
            <person name="Salamov A."/>
            <person name="Schmutz J."/>
            <person name="Weeks D."/>
            <person name="Yamada T."/>
            <person name="Claverie J.M."/>
            <person name="Grigoriev I."/>
            <person name="Van Etten J."/>
            <person name="Lomsadze A."/>
            <person name="Borodovsky M."/>
        </authorList>
    </citation>
    <scope>NUCLEOTIDE SEQUENCE [LARGE SCALE GENOMIC DNA]</scope>
    <source>
        <strain evidence="14 15">C-169</strain>
    </source>
</reference>
<dbReference type="AlphaFoldDB" id="I0YVN9"/>
<proteinExistence type="inferred from homology"/>
<comment type="caution">
    <text evidence="14">The sequence shown here is derived from an EMBL/GenBank/DDBJ whole genome shotgun (WGS) entry which is preliminary data.</text>
</comment>
<accession>I0YVN9</accession>
<dbReference type="InterPro" id="IPR023753">
    <property type="entry name" value="FAD/NAD-binding_dom"/>
</dbReference>
<evidence type="ECO:0000256" key="2">
    <source>
        <dbReference type="ARBA" id="ARBA00005272"/>
    </source>
</evidence>
<keyword evidence="4" id="KW-0285">Flavoprotein</keyword>